<gene>
    <name evidence="2" type="ORF">SAMN04487931_106140</name>
</gene>
<keyword evidence="3" id="KW-1185">Reference proteome</keyword>
<dbReference type="InterPro" id="IPR019613">
    <property type="entry name" value="DUF4198"/>
</dbReference>
<dbReference type="Pfam" id="PF10670">
    <property type="entry name" value="DUF4198"/>
    <property type="match status" value="1"/>
</dbReference>
<name>A0A1H2HBR0_9BACT</name>
<sequence>MKKLYVMLTSLAVMAMTVPAFAHFQMIYTPEAALNKGGKIPLALVFTHPFEAGHTMDMGKPEQFFAVRSRGENTPKKIDLLDSLKPITWTSLTNSGNAWETTYSARGGDHIFCLIPDPYWEANESFYIKQNTKVIINVGGEPGAWMEPVGLPTEIVPMAKPYDRWTGNVFQGQVLFNGKPVSGAEIEIEFMNHKPLLDKKTFAKEAKATAPQDAFVLQTIFADENGVFTFGIPKAGWWGFAALDLDPDYTHKGKKCSRDAVIWIKAVDMK</sequence>
<dbReference type="EMBL" id="FNLL01000006">
    <property type="protein sequence ID" value="SDU28968.1"/>
    <property type="molecule type" value="Genomic_DNA"/>
</dbReference>
<proteinExistence type="predicted"/>
<evidence type="ECO:0000313" key="2">
    <source>
        <dbReference type="EMBL" id="SDU28968.1"/>
    </source>
</evidence>
<feature type="chain" id="PRO_5011450470" evidence="1">
    <location>
        <begin position="23"/>
        <end position="270"/>
    </location>
</feature>
<feature type="signal peptide" evidence="1">
    <location>
        <begin position="1"/>
        <end position="22"/>
    </location>
</feature>
<dbReference type="Proteomes" id="UP000199608">
    <property type="component" value="Unassembled WGS sequence"/>
</dbReference>
<accession>A0A1H2HBR0</accession>
<reference evidence="3" key="1">
    <citation type="submission" date="2016-10" db="EMBL/GenBank/DDBJ databases">
        <authorList>
            <person name="Varghese N."/>
            <person name="Submissions S."/>
        </authorList>
    </citation>
    <scope>NUCLEOTIDE SEQUENCE [LARGE SCALE GENOMIC DNA]</scope>
    <source>
        <strain evidence="3">DSM 3384</strain>
    </source>
</reference>
<dbReference type="AlphaFoldDB" id="A0A1H2HBR0"/>
<organism evidence="2 3">
    <name type="scientific">Desulfobacula phenolica</name>
    <dbReference type="NCBI Taxonomy" id="90732"/>
    <lineage>
        <taxon>Bacteria</taxon>
        <taxon>Pseudomonadati</taxon>
        <taxon>Thermodesulfobacteriota</taxon>
        <taxon>Desulfobacteria</taxon>
        <taxon>Desulfobacterales</taxon>
        <taxon>Desulfobacteraceae</taxon>
        <taxon>Desulfobacula</taxon>
    </lineage>
</organism>
<dbReference type="RefSeq" id="WP_014958624.1">
    <property type="nucleotide sequence ID" value="NZ_FNLL01000006.1"/>
</dbReference>
<evidence type="ECO:0000313" key="3">
    <source>
        <dbReference type="Proteomes" id="UP000199608"/>
    </source>
</evidence>
<protein>
    <submittedName>
        <fullName evidence="2">Cobalt/nickel transport protein</fullName>
    </submittedName>
</protein>
<evidence type="ECO:0000256" key="1">
    <source>
        <dbReference type="SAM" id="SignalP"/>
    </source>
</evidence>
<keyword evidence="1" id="KW-0732">Signal</keyword>